<evidence type="ECO:0000313" key="5">
    <source>
        <dbReference type="Proteomes" id="UP000469558"/>
    </source>
</evidence>
<dbReference type="GO" id="GO:0005886">
    <property type="term" value="C:plasma membrane"/>
    <property type="evidence" value="ECO:0007669"/>
    <property type="project" value="TreeGrafter"/>
</dbReference>
<comment type="similarity">
    <text evidence="1">Belongs to the saccharopine dehydrogenase family.</text>
</comment>
<dbReference type="OrthoDB" id="10268090at2759"/>
<proteinExistence type="inferred from homology"/>
<dbReference type="EMBL" id="QGMK01000360">
    <property type="protein sequence ID" value="TVY82175.1"/>
    <property type="molecule type" value="Genomic_DNA"/>
</dbReference>
<gene>
    <name evidence="4" type="ORF">LSUE1_G004695</name>
</gene>
<dbReference type="InterPro" id="IPR005097">
    <property type="entry name" value="Sacchrp_dh_NADP-bd"/>
</dbReference>
<dbReference type="PANTHER" id="PTHR12286">
    <property type="entry name" value="SACCHAROPINE DEHYDROGENASE-LIKE OXIDOREDUCTASE"/>
    <property type="match status" value="1"/>
</dbReference>
<dbReference type="SUPFAM" id="SSF51735">
    <property type="entry name" value="NAD(P)-binding Rossmann-fold domains"/>
    <property type="match status" value="1"/>
</dbReference>
<name>A0A8T9C8Z5_9HELO</name>
<evidence type="ECO:0000259" key="3">
    <source>
        <dbReference type="Pfam" id="PF03435"/>
    </source>
</evidence>
<dbReference type="GO" id="GO:0005811">
    <property type="term" value="C:lipid droplet"/>
    <property type="evidence" value="ECO:0007669"/>
    <property type="project" value="TreeGrafter"/>
</dbReference>
<dbReference type="GO" id="GO:0009247">
    <property type="term" value="P:glycolipid biosynthetic process"/>
    <property type="evidence" value="ECO:0007669"/>
    <property type="project" value="TreeGrafter"/>
</dbReference>
<feature type="domain" description="Saccharopine dehydrogenase NADP binding" evidence="3">
    <location>
        <begin position="10"/>
        <end position="138"/>
    </location>
</feature>
<dbReference type="PANTHER" id="PTHR12286:SF5">
    <property type="entry name" value="SACCHAROPINE DEHYDROGENASE-LIKE OXIDOREDUCTASE"/>
    <property type="match status" value="1"/>
</dbReference>
<dbReference type="InterPro" id="IPR051276">
    <property type="entry name" value="Saccharopine_DH-like_oxidrdct"/>
</dbReference>
<sequence length="410" mass="44564">MSAPRAYDLVVFGATGYTGKLTAEYIATKLPTDLKWAIAGRSRSKLEAVAAECKTLNPDRIQPEIEVATLDHAELNALTKKTTLLIATIGPYCLHGEHAVKACAENGTHYLDVTGEVMWVSDMIKKYERTAKSTGAIMIPQIGVDSAPADLVTWTLCSLIREKYSAPTAEVILSLHEMKGKPSGGTLSTILSILDVYTFKELREAGTPFALSPIPGPATRDPESWTTKLLGIRAVSGLGIMTTSLQAVADRPIVQRSWGLLGGPSFYGPNFRFSAYMRAQNHLIAVVIHFGLAIASLLIAIPPVRTLLKRFVTQPGDGPTKEQARNDRVEYKGIGNPDVRSPAGRAFCRAHYEGSLYHLTGMLLAKSALSILKDGHKLTGGIYTPACLGQKFIDRLDEGGFKFEKKTYEN</sequence>
<protein>
    <submittedName>
        <fullName evidence="4">Putative trans-acting enoyl reductase</fullName>
    </submittedName>
</protein>
<keyword evidence="2" id="KW-1133">Transmembrane helix</keyword>
<evidence type="ECO:0000313" key="4">
    <source>
        <dbReference type="EMBL" id="TVY82175.1"/>
    </source>
</evidence>
<dbReference type="Proteomes" id="UP000469558">
    <property type="component" value="Unassembled WGS sequence"/>
</dbReference>
<organism evidence="4 5">
    <name type="scientific">Lachnellula suecica</name>
    <dbReference type="NCBI Taxonomy" id="602035"/>
    <lineage>
        <taxon>Eukaryota</taxon>
        <taxon>Fungi</taxon>
        <taxon>Dikarya</taxon>
        <taxon>Ascomycota</taxon>
        <taxon>Pezizomycotina</taxon>
        <taxon>Leotiomycetes</taxon>
        <taxon>Helotiales</taxon>
        <taxon>Lachnaceae</taxon>
        <taxon>Lachnellula</taxon>
    </lineage>
</organism>
<dbReference type="Pfam" id="PF03435">
    <property type="entry name" value="Sacchrp_dh_NADP"/>
    <property type="match status" value="1"/>
</dbReference>
<dbReference type="Gene3D" id="3.40.50.720">
    <property type="entry name" value="NAD(P)-binding Rossmann-like Domain"/>
    <property type="match status" value="1"/>
</dbReference>
<dbReference type="GO" id="GO:0005739">
    <property type="term" value="C:mitochondrion"/>
    <property type="evidence" value="ECO:0007669"/>
    <property type="project" value="TreeGrafter"/>
</dbReference>
<evidence type="ECO:0000256" key="2">
    <source>
        <dbReference type="SAM" id="Phobius"/>
    </source>
</evidence>
<dbReference type="FunFam" id="3.40.50.720:FF:000592">
    <property type="entry name" value="Similar to saccharopine dehydrogenase"/>
    <property type="match status" value="1"/>
</dbReference>
<reference evidence="4 5" key="1">
    <citation type="submission" date="2018-05" db="EMBL/GenBank/DDBJ databases">
        <title>Genome sequencing and assembly of the regulated plant pathogen Lachnellula willkommii and related sister species for the development of diagnostic species identification markers.</title>
        <authorList>
            <person name="Giroux E."/>
            <person name="Bilodeau G."/>
        </authorList>
    </citation>
    <scope>NUCLEOTIDE SEQUENCE [LARGE SCALE GENOMIC DNA]</scope>
    <source>
        <strain evidence="4 5">CBS 268.59</strain>
    </source>
</reference>
<dbReference type="AlphaFoldDB" id="A0A8T9C8Z5"/>
<feature type="transmembrane region" description="Helical" evidence="2">
    <location>
        <begin position="282"/>
        <end position="301"/>
    </location>
</feature>
<accession>A0A8T9C8Z5</accession>
<keyword evidence="2" id="KW-0472">Membrane</keyword>
<dbReference type="InterPro" id="IPR036291">
    <property type="entry name" value="NAD(P)-bd_dom_sf"/>
</dbReference>
<comment type="caution">
    <text evidence="4">The sequence shown here is derived from an EMBL/GenBank/DDBJ whole genome shotgun (WGS) entry which is preliminary data.</text>
</comment>
<keyword evidence="5" id="KW-1185">Reference proteome</keyword>
<evidence type="ECO:0000256" key="1">
    <source>
        <dbReference type="ARBA" id="ARBA00038048"/>
    </source>
</evidence>
<keyword evidence="2" id="KW-0812">Transmembrane</keyword>